<evidence type="ECO:0000259" key="8">
    <source>
        <dbReference type="PROSITE" id="PS51194"/>
    </source>
</evidence>
<keyword evidence="10" id="KW-1185">Reference proteome</keyword>
<dbReference type="PANTHER" id="PTHR13710">
    <property type="entry name" value="DNA HELICASE RECQ FAMILY MEMBER"/>
    <property type="match status" value="1"/>
</dbReference>
<keyword evidence="3" id="KW-0067">ATP-binding</keyword>
<dbReference type="GO" id="GO:0009378">
    <property type="term" value="F:four-way junction helicase activity"/>
    <property type="evidence" value="ECO:0007669"/>
    <property type="project" value="TreeGrafter"/>
</dbReference>
<accession>A0A4S4LT80</accession>
<comment type="catalytic activity">
    <reaction evidence="4">
        <text>Couples ATP hydrolysis with the unwinding of duplex DNA by translocating in the 3'-5' direction.</text>
        <dbReference type="EC" id="5.6.2.4"/>
    </reaction>
</comment>
<organism evidence="9 10">
    <name type="scientific">Antrodiella citrinella</name>
    <dbReference type="NCBI Taxonomy" id="2447956"/>
    <lineage>
        <taxon>Eukaryota</taxon>
        <taxon>Fungi</taxon>
        <taxon>Dikarya</taxon>
        <taxon>Basidiomycota</taxon>
        <taxon>Agaricomycotina</taxon>
        <taxon>Agaricomycetes</taxon>
        <taxon>Polyporales</taxon>
        <taxon>Steccherinaceae</taxon>
        <taxon>Antrodiella</taxon>
    </lineage>
</organism>
<dbReference type="EC" id="5.6.2.4" evidence="5"/>
<dbReference type="SUPFAM" id="SSF52540">
    <property type="entry name" value="P-loop containing nucleoside triphosphate hydrolases"/>
    <property type="match status" value="1"/>
</dbReference>
<dbReference type="GO" id="GO:0005737">
    <property type="term" value="C:cytoplasm"/>
    <property type="evidence" value="ECO:0007669"/>
    <property type="project" value="TreeGrafter"/>
</dbReference>
<evidence type="ECO:0000256" key="1">
    <source>
        <dbReference type="ARBA" id="ARBA00005446"/>
    </source>
</evidence>
<feature type="region of interest" description="Disordered" evidence="6">
    <location>
        <begin position="321"/>
        <end position="403"/>
    </location>
</feature>
<dbReference type="Gene3D" id="3.40.50.300">
    <property type="entry name" value="P-loop containing nucleotide triphosphate hydrolases"/>
    <property type="match status" value="2"/>
</dbReference>
<dbReference type="InterPro" id="IPR011545">
    <property type="entry name" value="DEAD/DEAH_box_helicase_dom"/>
</dbReference>
<comment type="similarity">
    <text evidence="1">Belongs to the helicase family. RecQ subfamily.</text>
</comment>
<reference evidence="9 10" key="1">
    <citation type="submission" date="2019-02" db="EMBL/GenBank/DDBJ databases">
        <title>Genome sequencing of the rare red list fungi Antrodiella citrinella (Flaviporus citrinellus).</title>
        <authorList>
            <person name="Buettner E."/>
            <person name="Kellner H."/>
        </authorList>
    </citation>
    <scope>NUCLEOTIDE SEQUENCE [LARGE SCALE GENOMIC DNA]</scope>
    <source>
        <strain evidence="9 10">DSM 108506</strain>
    </source>
</reference>
<keyword evidence="2" id="KW-0547">Nucleotide-binding</keyword>
<dbReference type="InterPro" id="IPR001650">
    <property type="entry name" value="Helicase_C-like"/>
</dbReference>
<dbReference type="PROSITE" id="PS51194">
    <property type="entry name" value="HELICASE_CTER"/>
    <property type="match status" value="1"/>
</dbReference>
<dbReference type="GO" id="GO:0000724">
    <property type="term" value="P:double-strand break repair via homologous recombination"/>
    <property type="evidence" value="ECO:0007669"/>
    <property type="project" value="TreeGrafter"/>
</dbReference>
<dbReference type="InterPro" id="IPR027417">
    <property type="entry name" value="P-loop_NTPase"/>
</dbReference>
<feature type="domain" description="Helicase C-terminal" evidence="8">
    <location>
        <begin position="175"/>
        <end position="338"/>
    </location>
</feature>
<dbReference type="GO" id="GO:0043138">
    <property type="term" value="F:3'-5' DNA helicase activity"/>
    <property type="evidence" value="ECO:0007669"/>
    <property type="project" value="UniProtKB-EC"/>
</dbReference>
<dbReference type="Proteomes" id="UP000308730">
    <property type="component" value="Unassembled WGS sequence"/>
</dbReference>
<dbReference type="SMART" id="SM00490">
    <property type="entry name" value="HELICc"/>
    <property type="match status" value="1"/>
</dbReference>
<evidence type="ECO:0000259" key="7">
    <source>
        <dbReference type="PROSITE" id="PS51192"/>
    </source>
</evidence>
<evidence type="ECO:0000256" key="4">
    <source>
        <dbReference type="ARBA" id="ARBA00034617"/>
    </source>
</evidence>
<dbReference type="GO" id="GO:0005694">
    <property type="term" value="C:chromosome"/>
    <property type="evidence" value="ECO:0007669"/>
    <property type="project" value="TreeGrafter"/>
</dbReference>
<evidence type="ECO:0000256" key="5">
    <source>
        <dbReference type="ARBA" id="ARBA00034808"/>
    </source>
</evidence>
<dbReference type="PANTHER" id="PTHR13710:SF154">
    <property type="entry name" value="RECQ HELICASE, PUTATIVE (AFU_ORTHOLOGUE AFUA_6G14720)-RELATED"/>
    <property type="match status" value="1"/>
</dbReference>
<dbReference type="InterPro" id="IPR014001">
    <property type="entry name" value="Helicase_ATP-bd"/>
</dbReference>
<feature type="compositionally biased region" description="Basic and acidic residues" evidence="6">
    <location>
        <begin position="321"/>
        <end position="331"/>
    </location>
</feature>
<proteinExistence type="inferred from homology"/>
<evidence type="ECO:0000313" key="10">
    <source>
        <dbReference type="Proteomes" id="UP000308730"/>
    </source>
</evidence>
<dbReference type="PROSITE" id="PS51192">
    <property type="entry name" value="HELICASE_ATP_BIND_1"/>
    <property type="match status" value="1"/>
</dbReference>
<dbReference type="OrthoDB" id="10261556at2759"/>
<gene>
    <name evidence="9" type="ORF">EUX98_g9498</name>
</gene>
<dbReference type="Pfam" id="PF00271">
    <property type="entry name" value="Helicase_C"/>
    <property type="match status" value="1"/>
</dbReference>
<evidence type="ECO:0000256" key="2">
    <source>
        <dbReference type="ARBA" id="ARBA00022741"/>
    </source>
</evidence>
<evidence type="ECO:0000256" key="3">
    <source>
        <dbReference type="ARBA" id="ARBA00022840"/>
    </source>
</evidence>
<protein>
    <recommendedName>
        <fullName evidence="5">DNA 3'-5' helicase</fullName>
        <ecNumber evidence="5">5.6.2.4</ecNumber>
    </recommendedName>
</protein>
<dbReference type="GO" id="GO:0005524">
    <property type="term" value="F:ATP binding"/>
    <property type="evidence" value="ECO:0007669"/>
    <property type="project" value="UniProtKB-KW"/>
</dbReference>
<dbReference type="GO" id="GO:0003676">
    <property type="term" value="F:nucleic acid binding"/>
    <property type="evidence" value="ECO:0007669"/>
    <property type="project" value="InterPro"/>
</dbReference>
<feature type="compositionally biased region" description="Polar residues" evidence="6">
    <location>
        <begin position="375"/>
        <end position="392"/>
    </location>
</feature>
<evidence type="ECO:0000313" key="9">
    <source>
        <dbReference type="EMBL" id="THH15237.1"/>
    </source>
</evidence>
<comment type="caution">
    <text evidence="9">The sequence shown here is derived from an EMBL/GenBank/DDBJ whole genome shotgun (WGS) entry which is preliminary data.</text>
</comment>
<feature type="domain" description="Helicase ATP-binding" evidence="7">
    <location>
        <begin position="1"/>
        <end position="149"/>
    </location>
</feature>
<dbReference type="Pfam" id="PF00270">
    <property type="entry name" value="DEAD"/>
    <property type="match status" value="1"/>
</dbReference>
<name>A0A4S4LT80_9APHY</name>
<dbReference type="EMBL" id="SGPM01000841">
    <property type="protein sequence ID" value="THH15237.1"/>
    <property type="molecule type" value="Genomic_DNA"/>
</dbReference>
<evidence type="ECO:0000256" key="6">
    <source>
        <dbReference type="SAM" id="MobiDB-lite"/>
    </source>
</evidence>
<sequence length="403" mass="45155">MPLQFSPDSIVIIVSALNVLGDQFVDEATKAGFSAISVNADNDNDATFKAIKERKYRVIVMSPNIITKRGGRCQNVLWKDAKFVAKLQNLIFDEGHCIIQWGNSFRPEYKDVSDVVWQLPDIPIYVSSATIPPLMISELKTKFRLTDKNVVVFQCSNDRPNINLVVRRIKHPQNSYEDLGFLVPKDWKEGDPMPKKFIAFFDSKKEAEDASKFLMSRVSLALRKKVPWFHAGMTKHFRADEIDNLKTGETWGICATDSGGMGLDIADILIVVQWKVPIDLNTLIQRIGRAVRDQELEGIAILLAESSAFYEGLLDKEVRKRKAAEDKEGPPKKKRKAASAANATAGPSQHPAGPMPPDSDVPTTPRRSPRHKLSKPSSTASTGRIDTQSTVMRPTARWYRIRP</sequence>
<dbReference type="AlphaFoldDB" id="A0A4S4LT80"/>